<accession>A0ABT9E0L8</accession>
<feature type="transmembrane region" description="Helical" evidence="1">
    <location>
        <begin position="6"/>
        <end position="25"/>
    </location>
</feature>
<sequence length="46" mass="5136">MNDFAWIALGAQALFLAMGYGLFLSHRRRLRSEARRRAQGGGGLRS</sequence>
<proteinExistence type="predicted"/>
<name>A0ABT9E0L8_9PROT</name>
<dbReference type="RefSeq" id="WP_305104572.1">
    <property type="nucleotide sequence ID" value="NZ_JAUTWS010000013.1"/>
</dbReference>
<dbReference type="Proteomes" id="UP001243009">
    <property type="component" value="Unassembled WGS sequence"/>
</dbReference>
<comment type="caution">
    <text evidence="2">The sequence shown here is derived from an EMBL/GenBank/DDBJ whole genome shotgun (WGS) entry which is preliminary data.</text>
</comment>
<dbReference type="EMBL" id="JAUTWS010000013">
    <property type="protein sequence ID" value="MDO9709705.1"/>
    <property type="molecule type" value="Genomic_DNA"/>
</dbReference>
<evidence type="ECO:0000313" key="2">
    <source>
        <dbReference type="EMBL" id="MDO9709705.1"/>
    </source>
</evidence>
<keyword evidence="1" id="KW-0812">Transmembrane</keyword>
<keyword evidence="1" id="KW-1133">Transmembrane helix</keyword>
<evidence type="ECO:0008006" key="4">
    <source>
        <dbReference type="Google" id="ProtNLM"/>
    </source>
</evidence>
<organism evidence="2 3">
    <name type="scientific">Paracraurococcus lichenis</name>
    <dbReference type="NCBI Taxonomy" id="3064888"/>
    <lineage>
        <taxon>Bacteria</taxon>
        <taxon>Pseudomonadati</taxon>
        <taxon>Pseudomonadota</taxon>
        <taxon>Alphaproteobacteria</taxon>
        <taxon>Acetobacterales</taxon>
        <taxon>Roseomonadaceae</taxon>
        <taxon>Paracraurococcus</taxon>
    </lineage>
</organism>
<evidence type="ECO:0000256" key="1">
    <source>
        <dbReference type="SAM" id="Phobius"/>
    </source>
</evidence>
<keyword evidence="3" id="KW-1185">Reference proteome</keyword>
<protein>
    <recommendedName>
        <fullName evidence="4">Heme exporter protein D</fullName>
    </recommendedName>
</protein>
<keyword evidence="1" id="KW-0472">Membrane</keyword>
<gene>
    <name evidence="2" type="ORF">Q7A36_15240</name>
</gene>
<evidence type="ECO:0000313" key="3">
    <source>
        <dbReference type="Proteomes" id="UP001243009"/>
    </source>
</evidence>
<reference evidence="2 3" key="1">
    <citation type="submission" date="2023-08" db="EMBL/GenBank/DDBJ databases">
        <title>The draft genome sequence of Paracraurococcus sp. LOR1-02.</title>
        <authorList>
            <person name="Kingkaew E."/>
            <person name="Tanasupawat S."/>
        </authorList>
    </citation>
    <scope>NUCLEOTIDE SEQUENCE [LARGE SCALE GENOMIC DNA]</scope>
    <source>
        <strain evidence="2 3">LOR1-02</strain>
    </source>
</reference>